<evidence type="ECO:0000256" key="8">
    <source>
        <dbReference type="RuleBase" id="RU364100"/>
    </source>
</evidence>
<gene>
    <name evidence="9" type="ORF">CKQ54_23415</name>
</gene>
<dbReference type="SUPFAM" id="SSF143081">
    <property type="entry name" value="BB1717-like"/>
    <property type="match status" value="1"/>
</dbReference>
<evidence type="ECO:0000256" key="6">
    <source>
        <dbReference type="ARBA" id="ARBA00023125"/>
    </source>
</evidence>
<keyword evidence="5" id="KW-0190">Covalent protein-DNA linkage</keyword>
<evidence type="ECO:0000313" key="9">
    <source>
        <dbReference type="EMBL" id="RKF66345.1"/>
    </source>
</evidence>
<dbReference type="EC" id="3.4.-.-" evidence="8"/>
<protein>
    <recommendedName>
        <fullName evidence="8">Abasic site processing protein</fullName>
        <ecNumber evidence="8">3.4.-.-</ecNumber>
    </recommendedName>
</protein>
<dbReference type="GeneID" id="302711754"/>
<evidence type="ECO:0000256" key="1">
    <source>
        <dbReference type="ARBA" id="ARBA00008136"/>
    </source>
</evidence>
<evidence type="ECO:0000256" key="2">
    <source>
        <dbReference type="ARBA" id="ARBA00022670"/>
    </source>
</evidence>
<dbReference type="InterPro" id="IPR003738">
    <property type="entry name" value="SRAP"/>
</dbReference>
<comment type="caution">
    <text evidence="9">The sequence shown here is derived from an EMBL/GenBank/DDBJ whole genome shotgun (WGS) entry which is preliminary data.</text>
</comment>
<organism evidence="9 10">
    <name type="scientific">Rahnella variigena</name>
    <dbReference type="NCBI Taxonomy" id="574964"/>
    <lineage>
        <taxon>Bacteria</taxon>
        <taxon>Pseudomonadati</taxon>
        <taxon>Pseudomonadota</taxon>
        <taxon>Gammaproteobacteria</taxon>
        <taxon>Enterobacterales</taxon>
        <taxon>Yersiniaceae</taxon>
        <taxon>Rahnella</taxon>
    </lineage>
</organism>
<comment type="similarity">
    <text evidence="1 8">Belongs to the SOS response-associated peptidase family.</text>
</comment>
<keyword evidence="6" id="KW-0238">DNA-binding</keyword>
<dbReference type="RefSeq" id="WP_120163648.1">
    <property type="nucleotide sequence ID" value="NZ_JBNVZW010000003.1"/>
</dbReference>
<dbReference type="PANTHER" id="PTHR13604:SF0">
    <property type="entry name" value="ABASIC SITE PROCESSING PROTEIN HMCES"/>
    <property type="match status" value="1"/>
</dbReference>
<reference evidence="9 10" key="1">
    <citation type="submission" date="2017-08" db="EMBL/GenBank/DDBJ databases">
        <title>Comparative genomics of bacteria isolated from necrotic lesions of AOD affected trees.</title>
        <authorList>
            <person name="Doonan J."/>
            <person name="Denman S."/>
            <person name="Mcdonald J.E."/>
        </authorList>
    </citation>
    <scope>NUCLEOTIDE SEQUENCE [LARGE SCALE GENOMIC DNA]</scope>
    <source>
        <strain evidence="9 10">CIP 105588</strain>
    </source>
</reference>
<proteinExistence type="inferred from homology"/>
<keyword evidence="3" id="KW-0227">DNA damage</keyword>
<evidence type="ECO:0000256" key="4">
    <source>
        <dbReference type="ARBA" id="ARBA00022801"/>
    </source>
</evidence>
<evidence type="ECO:0000256" key="7">
    <source>
        <dbReference type="ARBA" id="ARBA00023239"/>
    </source>
</evidence>
<dbReference type="EMBL" id="NSDJ01000002">
    <property type="protein sequence ID" value="RKF66345.1"/>
    <property type="molecule type" value="Genomic_DNA"/>
</dbReference>
<keyword evidence="2 8" id="KW-0645">Protease</keyword>
<dbReference type="PANTHER" id="PTHR13604">
    <property type="entry name" value="DC12-RELATED"/>
    <property type="match status" value="1"/>
</dbReference>
<accession>A0ABX9PN83</accession>
<name>A0ABX9PN83_9GAMM</name>
<evidence type="ECO:0000313" key="10">
    <source>
        <dbReference type="Proteomes" id="UP000284853"/>
    </source>
</evidence>
<sequence>MCGRFTQYEPRSHYIEVLSPDKEFASSIDDIPLDRYNVAPGSRVLLLNQRDDKMFLDPVNWGYQPGWAKESKRPPMINARVETVATSRMFKPLFEHGRALVMADGWYEWKKDQSNAKIKQPYFIYHKSHVPLFFAAISQYHPDAAETPEDDGFVIVTAASDEGLLDIHDRRPLVLDRTQALEWLDGDTLPERALEIAEKESVPSSKFTWHPVMQKVGSIRNNGPELIKPINDPLVRLSRASNH</sequence>
<keyword evidence="7" id="KW-0456">Lyase</keyword>
<keyword evidence="4 8" id="KW-0378">Hydrolase</keyword>
<keyword evidence="10" id="KW-1185">Reference proteome</keyword>
<evidence type="ECO:0000256" key="5">
    <source>
        <dbReference type="ARBA" id="ARBA00023124"/>
    </source>
</evidence>
<evidence type="ECO:0000256" key="3">
    <source>
        <dbReference type="ARBA" id="ARBA00022763"/>
    </source>
</evidence>
<dbReference type="Proteomes" id="UP000284853">
    <property type="component" value="Unassembled WGS sequence"/>
</dbReference>
<dbReference type="InterPro" id="IPR036590">
    <property type="entry name" value="SRAP-like"/>
</dbReference>
<dbReference type="Pfam" id="PF02586">
    <property type="entry name" value="SRAP"/>
    <property type="match status" value="1"/>
</dbReference>
<dbReference type="Gene3D" id="3.90.1680.10">
    <property type="entry name" value="SOS response associated peptidase-like"/>
    <property type="match status" value="1"/>
</dbReference>